<name>A0A941GX84_9CHRO</name>
<protein>
    <submittedName>
        <fullName evidence="2">DUF2281 domain-containing protein</fullName>
    </submittedName>
</protein>
<evidence type="ECO:0000259" key="1">
    <source>
        <dbReference type="Pfam" id="PF10047"/>
    </source>
</evidence>
<organism evidence="2 3">
    <name type="scientific">Gomphosphaeria aponina SAG 52.96 = DSM 107014</name>
    <dbReference type="NCBI Taxonomy" id="1521640"/>
    <lineage>
        <taxon>Bacteria</taxon>
        <taxon>Bacillati</taxon>
        <taxon>Cyanobacteriota</taxon>
        <taxon>Cyanophyceae</taxon>
        <taxon>Oscillatoriophycideae</taxon>
        <taxon>Chroococcales</taxon>
        <taxon>Gomphosphaeriaceae</taxon>
        <taxon>Gomphosphaeria</taxon>
    </lineage>
</organism>
<evidence type="ECO:0000313" key="2">
    <source>
        <dbReference type="EMBL" id="MBR8828711.1"/>
    </source>
</evidence>
<dbReference type="Pfam" id="PF10047">
    <property type="entry name" value="DUF2281"/>
    <property type="match status" value="1"/>
</dbReference>
<gene>
    <name evidence="2" type="ORF">DSM107014_12560</name>
</gene>
<reference evidence="2" key="1">
    <citation type="submission" date="2021-02" db="EMBL/GenBank/DDBJ databases">
        <title>Metagenome analyses of Stigonema ocellatum DSM 106950, Chlorogloea purpurea SAG 13.99 and Gomphosphaeria aponina DSM 107014.</title>
        <authorList>
            <person name="Marter P."/>
            <person name="Huang S."/>
        </authorList>
    </citation>
    <scope>NUCLEOTIDE SEQUENCE</scope>
    <source>
        <strain evidence="2">JP213</strain>
    </source>
</reference>
<dbReference type="InterPro" id="IPR018739">
    <property type="entry name" value="DUF2281"/>
</dbReference>
<comment type="caution">
    <text evidence="2">The sequence shown here is derived from an EMBL/GenBank/DDBJ whole genome shotgun (WGS) entry which is preliminary data.</text>
</comment>
<dbReference type="Proteomes" id="UP000767446">
    <property type="component" value="Unassembled WGS sequence"/>
</dbReference>
<dbReference type="AlphaFoldDB" id="A0A941GX84"/>
<sequence>MNIEQEILETVETMPPSLKQELLHYAKYLIANYGQENILSEQQSIKKRRSGILKGTFVLPLPDDFDEPLEDFKEYME</sequence>
<dbReference type="EMBL" id="JADQBC010000083">
    <property type="protein sequence ID" value="MBR8828711.1"/>
    <property type="molecule type" value="Genomic_DNA"/>
</dbReference>
<evidence type="ECO:0000313" key="3">
    <source>
        <dbReference type="Proteomes" id="UP000767446"/>
    </source>
</evidence>
<proteinExistence type="predicted"/>
<feature type="domain" description="DUF2281" evidence="1">
    <location>
        <begin position="6"/>
        <end position="75"/>
    </location>
</feature>
<accession>A0A941GX84</accession>